<keyword evidence="6" id="KW-0464">Manganese</keyword>
<dbReference type="EMBL" id="JPMD01000014">
    <property type="protein sequence ID" value="KEZ87198.1"/>
    <property type="molecule type" value="Genomic_DNA"/>
</dbReference>
<evidence type="ECO:0000256" key="4">
    <source>
        <dbReference type="ARBA" id="ARBA00022801"/>
    </source>
</evidence>
<evidence type="ECO:0000256" key="2">
    <source>
        <dbReference type="ARBA" id="ARBA00001946"/>
    </source>
</evidence>
<evidence type="ECO:0000313" key="9">
    <source>
        <dbReference type="Proteomes" id="UP000028542"/>
    </source>
</evidence>
<evidence type="ECO:0000313" key="8">
    <source>
        <dbReference type="EMBL" id="KEZ87198.1"/>
    </source>
</evidence>
<dbReference type="RefSeq" id="WP_035131399.1">
    <property type="nucleotide sequence ID" value="NZ_JBQHQR010000007.1"/>
</dbReference>
<evidence type="ECO:0000256" key="1">
    <source>
        <dbReference type="ARBA" id="ARBA00001936"/>
    </source>
</evidence>
<dbReference type="CDD" id="cd03426">
    <property type="entry name" value="NUDIX_CoAse_Nudt7"/>
    <property type="match status" value="1"/>
</dbReference>
<dbReference type="PANTHER" id="PTHR12992:SF11">
    <property type="entry name" value="MITOCHONDRIAL COENZYME A DIPHOSPHATASE NUDT8"/>
    <property type="match status" value="1"/>
</dbReference>
<accession>A0A084JE14</accession>
<proteinExistence type="predicted"/>
<reference evidence="8 9" key="1">
    <citation type="submission" date="2014-07" db="EMBL/GenBank/DDBJ databases">
        <title>Draft genome of Clostridium sulfidigenes 113A isolated from sediments associated with methane hydrate from Krishna Godavari basin.</title>
        <authorList>
            <person name="Honkalas V.S."/>
            <person name="Dabir A.P."/>
            <person name="Arora P."/>
            <person name="Dhakephalkar P.K."/>
        </authorList>
    </citation>
    <scope>NUCLEOTIDE SEQUENCE [LARGE SCALE GENOMIC DNA]</scope>
    <source>
        <strain evidence="8 9">113A</strain>
    </source>
</reference>
<dbReference type="Pfam" id="PF00293">
    <property type="entry name" value="NUDIX"/>
    <property type="match status" value="1"/>
</dbReference>
<dbReference type="GO" id="GO:0046872">
    <property type="term" value="F:metal ion binding"/>
    <property type="evidence" value="ECO:0007669"/>
    <property type="project" value="UniProtKB-KW"/>
</dbReference>
<dbReference type="InterPro" id="IPR020084">
    <property type="entry name" value="NUDIX_hydrolase_CS"/>
</dbReference>
<comment type="cofactor">
    <cofactor evidence="1">
        <name>Mn(2+)</name>
        <dbReference type="ChEBI" id="CHEBI:29035"/>
    </cofactor>
</comment>
<comment type="caution">
    <text evidence="8">The sequence shown here is derived from an EMBL/GenBank/DDBJ whole genome shotgun (WGS) entry which is preliminary data.</text>
</comment>
<keyword evidence="9" id="KW-1185">Reference proteome</keyword>
<dbReference type="GO" id="GO:0010945">
    <property type="term" value="F:coenzyme A diphosphatase activity"/>
    <property type="evidence" value="ECO:0007669"/>
    <property type="project" value="InterPro"/>
</dbReference>
<dbReference type="Proteomes" id="UP000028542">
    <property type="component" value="Unassembled WGS sequence"/>
</dbReference>
<protein>
    <submittedName>
        <fullName evidence="8">Hydrolase</fullName>
    </submittedName>
</protein>
<evidence type="ECO:0000256" key="3">
    <source>
        <dbReference type="ARBA" id="ARBA00022723"/>
    </source>
</evidence>
<dbReference type="SUPFAM" id="SSF55811">
    <property type="entry name" value="Nudix"/>
    <property type="match status" value="1"/>
</dbReference>
<evidence type="ECO:0000259" key="7">
    <source>
        <dbReference type="PROSITE" id="PS51462"/>
    </source>
</evidence>
<keyword evidence="5" id="KW-0460">Magnesium</keyword>
<dbReference type="InterPro" id="IPR015797">
    <property type="entry name" value="NUDIX_hydrolase-like_dom_sf"/>
</dbReference>
<feature type="domain" description="Nudix hydrolase" evidence="7">
    <location>
        <begin position="24"/>
        <end position="155"/>
    </location>
</feature>
<evidence type="ECO:0000256" key="5">
    <source>
        <dbReference type="ARBA" id="ARBA00022842"/>
    </source>
</evidence>
<keyword evidence="4 8" id="KW-0378">Hydrolase</keyword>
<dbReference type="InterPro" id="IPR000086">
    <property type="entry name" value="NUDIX_hydrolase_dom"/>
</dbReference>
<dbReference type="PANTHER" id="PTHR12992">
    <property type="entry name" value="NUDIX HYDROLASE"/>
    <property type="match status" value="1"/>
</dbReference>
<sequence>MTNINIDRINDIFKDRESTSIQPMKKAAVMILLQVIDDEVYIIFQVRAKKLNSQPGDVCLPGGKVEEGESFRDAAIRETMEEMNIKKEDFEVIGEMDYFLSPYLMIMRPYIAKLNTNNIKFNTSEVDHIFKVPIKFFIDTEPLLYKMDIGPINQDGFPFHLINGGKDYKFSKGVLDEYFYQWNNYVIWGFTAHIIKSFIDIIK</sequence>
<evidence type="ECO:0000256" key="6">
    <source>
        <dbReference type="ARBA" id="ARBA00023211"/>
    </source>
</evidence>
<dbReference type="STRING" id="318464.IO99_06310"/>
<dbReference type="PROSITE" id="PS00893">
    <property type="entry name" value="NUDIX_BOX"/>
    <property type="match status" value="1"/>
</dbReference>
<keyword evidence="3" id="KW-0479">Metal-binding</keyword>
<comment type="cofactor">
    <cofactor evidence="2">
        <name>Mg(2+)</name>
        <dbReference type="ChEBI" id="CHEBI:18420"/>
    </cofactor>
</comment>
<dbReference type="InterPro" id="IPR045121">
    <property type="entry name" value="CoAse"/>
</dbReference>
<dbReference type="Gene3D" id="3.90.79.10">
    <property type="entry name" value="Nucleoside Triphosphate Pyrophosphohydrolase"/>
    <property type="match status" value="1"/>
</dbReference>
<gene>
    <name evidence="8" type="ORF">IO99_06310</name>
</gene>
<dbReference type="PROSITE" id="PS51462">
    <property type="entry name" value="NUDIX"/>
    <property type="match status" value="1"/>
</dbReference>
<name>A0A084JE14_9CLOT</name>
<dbReference type="eggNOG" id="COG0494">
    <property type="taxonomic scope" value="Bacteria"/>
</dbReference>
<dbReference type="AlphaFoldDB" id="A0A084JE14"/>
<organism evidence="8 9">
    <name type="scientific">Clostridium sulfidigenes</name>
    <dbReference type="NCBI Taxonomy" id="318464"/>
    <lineage>
        <taxon>Bacteria</taxon>
        <taxon>Bacillati</taxon>
        <taxon>Bacillota</taxon>
        <taxon>Clostridia</taxon>
        <taxon>Eubacteriales</taxon>
        <taxon>Clostridiaceae</taxon>
        <taxon>Clostridium</taxon>
    </lineage>
</organism>